<dbReference type="InterPro" id="IPR052024">
    <property type="entry name" value="Methanogen_methyltrans"/>
</dbReference>
<gene>
    <name evidence="2" type="ORF">S01H1_80500</name>
</gene>
<comment type="caution">
    <text evidence="2">The sequence shown here is derived from an EMBL/GenBank/DDBJ whole genome shotgun (WGS) entry which is preliminary data.</text>
</comment>
<name>X0ZIL6_9ZZZZ</name>
<feature type="domain" description="Uroporphyrinogen decarboxylase (URO-D)" evidence="1">
    <location>
        <begin position="55"/>
        <end position="197"/>
    </location>
</feature>
<feature type="non-terminal residue" evidence="2">
    <location>
        <position position="219"/>
    </location>
</feature>
<proteinExistence type="predicted"/>
<dbReference type="EMBL" id="BARS01054369">
    <property type="protein sequence ID" value="GAG48166.1"/>
    <property type="molecule type" value="Genomic_DNA"/>
</dbReference>
<accession>X0ZIL6</accession>
<dbReference type="PANTHER" id="PTHR47099:SF1">
    <property type="entry name" value="METHYLCOBAMIDE:COM METHYLTRANSFERASE MTBA"/>
    <property type="match status" value="1"/>
</dbReference>
<dbReference type="GO" id="GO:0006779">
    <property type="term" value="P:porphyrin-containing compound biosynthetic process"/>
    <property type="evidence" value="ECO:0007669"/>
    <property type="project" value="InterPro"/>
</dbReference>
<dbReference type="GO" id="GO:0004853">
    <property type="term" value="F:uroporphyrinogen decarboxylase activity"/>
    <property type="evidence" value="ECO:0007669"/>
    <property type="project" value="InterPro"/>
</dbReference>
<feature type="non-terminal residue" evidence="2">
    <location>
        <position position="1"/>
    </location>
</feature>
<dbReference type="SUPFAM" id="SSF51726">
    <property type="entry name" value="UROD/MetE-like"/>
    <property type="match status" value="1"/>
</dbReference>
<protein>
    <recommendedName>
        <fullName evidence="1">Uroporphyrinogen decarboxylase (URO-D) domain-containing protein</fullName>
    </recommendedName>
</protein>
<dbReference type="AlphaFoldDB" id="X0ZIL6"/>
<evidence type="ECO:0000313" key="2">
    <source>
        <dbReference type="EMBL" id="GAG48166.1"/>
    </source>
</evidence>
<dbReference type="Pfam" id="PF01208">
    <property type="entry name" value="URO-D"/>
    <property type="match status" value="1"/>
</dbReference>
<organism evidence="2">
    <name type="scientific">marine sediment metagenome</name>
    <dbReference type="NCBI Taxonomy" id="412755"/>
    <lineage>
        <taxon>unclassified sequences</taxon>
        <taxon>metagenomes</taxon>
        <taxon>ecological metagenomes</taxon>
    </lineage>
</organism>
<evidence type="ECO:0000259" key="1">
    <source>
        <dbReference type="Pfam" id="PF01208"/>
    </source>
</evidence>
<dbReference type="InterPro" id="IPR000257">
    <property type="entry name" value="Uroporphyrinogen_deCOase"/>
</dbReference>
<dbReference type="InterPro" id="IPR038071">
    <property type="entry name" value="UROD/MetE-like_sf"/>
</dbReference>
<dbReference type="PANTHER" id="PTHR47099">
    <property type="entry name" value="METHYLCOBAMIDE:COM METHYLTRANSFERASE MTBA"/>
    <property type="match status" value="1"/>
</dbReference>
<reference evidence="2" key="1">
    <citation type="journal article" date="2014" name="Front. Microbiol.">
        <title>High frequency of phylogenetically diverse reductive dehalogenase-homologous genes in deep subseafloor sedimentary metagenomes.</title>
        <authorList>
            <person name="Kawai M."/>
            <person name="Futagami T."/>
            <person name="Toyoda A."/>
            <person name="Takaki Y."/>
            <person name="Nishi S."/>
            <person name="Hori S."/>
            <person name="Arai W."/>
            <person name="Tsubouchi T."/>
            <person name="Morono Y."/>
            <person name="Uchiyama I."/>
            <person name="Ito T."/>
            <person name="Fujiyama A."/>
            <person name="Inagaki F."/>
            <person name="Takami H."/>
        </authorList>
    </citation>
    <scope>NUCLEOTIDE SEQUENCE</scope>
    <source>
        <strain evidence="2">Expedition CK06-06</strain>
    </source>
</reference>
<sequence length="219" mass="25349">KTWGDWEKEYKPRLQYSSDRFEKGWREQYQRIRDQGLPVTVGWKGFYWFPRDLMGDENLCADYYLQPDLVHDILNTYEHLLVATSKELLKEEVKVDSVHMSEDMCYRNGMMISPDTFCEFMLPHYKSLIDLYRNHGTKIFSVDTDGNFDQLIPLLIEAGVNVVLPCEVQAGNDIGKMRKKYGDSMAFMGGINKRSLCDKPVSLIPGRGDVQISTKQAID</sequence>
<dbReference type="Gene3D" id="3.20.20.210">
    <property type="match status" value="1"/>
</dbReference>